<reference evidence="4" key="1">
    <citation type="journal article" date="2023" name="Arch. Microbiol.">
        <title>Desulfoferula mesophilus gen. nov. sp. nov., a mesophilic sulfate-reducing bacterium isolated from a brackish lake sediment.</title>
        <authorList>
            <person name="Watanabe T."/>
            <person name="Yabe T."/>
            <person name="Tsuji J.M."/>
            <person name="Fukui M."/>
        </authorList>
    </citation>
    <scope>NUCLEOTIDE SEQUENCE [LARGE SCALE GENOMIC DNA]</scope>
    <source>
        <strain evidence="4">12FAK</strain>
    </source>
</reference>
<dbReference type="Proteomes" id="UP001366166">
    <property type="component" value="Chromosome"/>
</dbReference>
<organism evidence="3 4">
    <name type="scientific">Desulfoferula mesophila</name>
    <dbReference type="NCBI Taxonomy" id="3058419"/>
    <lineage>
        <taxon>Bacteria</taxon>
        <taxon>Pseudomonadati</taxon>
        <taxon>Thermodesulfobacteriota</taxon>
        <taxon>Desulfarculia</taxon>
        <taxon>Desulfarculales</taxon>
        <taxon>Desulfarculaceae</taxon>
        <taxon>Desulfoferula</taxon>
    </lineage>
</organism>
<dbReference type="AlphaFoldDB" id="A0AAU9EZX6"/>
<evidence type="ECO:0008006" key="5">
    <source>
        <dbReference type="Google" id="ProtNLM"/>
    </source>
</evidence>
<evidence type="ECO:0000313" key="3">
    <source>
        <dbReference type="EMBL" id="BEQ16176.1"/>
    </source>
</evidence>
<dbReference type="Gene3D" id="2.60.120.600">
    <property type="entry name" value="Domain of unknown function DUF1214, C-terminal domain"/>
    <property type="match status" value="1"/>
</dbReference>
<dbReference type="Gene3D" id="2.60.40.1610">
    <property type="entry name" value="Domain of unknown function DUF1254"/>
    <property type="match status" value="1"/>
</dbReference>
<sequence length="513" mass="56760">MKRLLFSITLGVVTLAAVMGNGYAGELIGSPADPQMKYSTPMPPGVATPDKVETWIGTLNFFDGFPDKETTKKLYDNLDFQRAVQSFLLGLPAVGQVANRNAILTLGPPNTIVPIFEQLLDSRGIVLTGNDNTVYSWTWLDLSKGPQVLEVPPKVLGTVNNMWQRWVIDIGITGPDKGEGGKYLFLPPGYDGEVPQGYYVVHSPTFGLWAPWRSFLVDGNPKPGVEIVKKFAKIYPLADAGKPVTAPKFVDLSGKFFNTTYPTDYSFWELLNQVVQEEPAESLDPVTLGFFQSIGIQKGKPFAPDARMKKILTEAAAVGNATARAILFHTRDRAAYYYENSNWQLGFTGGYKFQAAPGVADFDAATFYYFLAILVTPAMEEQLVGKGSQYAWTARDANDAPLDGGKNYRLHLPPNVPVKDFWSLILYSNQTRSQIQTDQRFPSVSSQTKGLHMNADGSIDVYFGPNPPADEAKKANWAQTIPGKGWNVVLRMYGALEPWFNKTWRPGEIELVE</sequence>
<dbReference type="Gene3D" id="1.10.3360.10">
    <property type="entry name" value="VPA0735-like domain"/>
    <property type="match status" value="1"/>
</dbReference>
<dbReference type="EMBL" id="AP028679">
    <property type="protein sequence ID" value="BEQ16176.1"/>
    <property type="molecule type" value="Genomic_DNA"/>
</dbReference>
<dbReference type="InterPro" id="IPR037049">
    <property type="entry name" value="DUF1214_C_sf"/>
</dbReference>
<dbReference type="KEGG" id="dmp:FAK_32420"/>
<keyword evidence="4" id="KW-1185">Reference proteome</keyword>
<protein>
    <recommendedName>
        <fullName evidence="5">DUF1254 domain-containing protein</fullName>
    </recommendedName>
</protein>
<dbReference type="RefSeq" id="WP_338601651.1">
    <property type="nucleotide sequence ID" value="NZ_AP028679.1"/>
</dbReference>
<name>A0AAU9EZX6_9BACT</name>
<dbReference type="InterPro" id="IPR010621">
    <property type="entry name" value="DUF1214"/>
</dbReference>
<feature type="domain" description="DUF1214" evidence="1">
    <location>
        <begin position="388"/>
        <end position="495"/>
    </location>
</feature>
<evidence type="ECO:0000259" key="1">
    <source>
        <dbReference type="Pfam" id="PF06742"/>
    </source>
</evidence>
<dbReference type="Pfam" id="PF06863">
    <property type="entry name" value="DUF1254"/>
    <property type="match status" value="1"/>
</dbReference>
<dbReference type="Pfam" id="PF06742">
    <property type="entry name" value="DUF1214"/>
    <property type="match status" value="1"/>
</dbReference>
<dbReference type="InterPro" id="IPR037050">
    <property type="entry name" value="DUF1254_sf"/>
</dbReference>
<dbReference type="InterPro" id="IPR010679">
    <property type="entry name" value="DUF1254"/>
</dbReference>
<dbReference type="SUPFAM" id="SSF160935">
    <property type="entry name" value="VPA0735-like"/>
    <property type="match status" value="1"/>
</dbReference>
<feature type="domain" description="DUF1254" evidence="2">
    <location>
        <begin position="122"/>
        <end position="236"/>
    </location>
</feature>
<gene>
    <name evidence="3" type="ORF">FAK_32420</name>
</gene>
<dbReference type="PANTHER" id="PTHR36509">
    <property type="entry name" value="BLL3101 PROTEIN"/>
    <property type="match status" value="1"/>
</dbReference>
<accession>A0AAU9EZX6</accession>
<dbReference type="PANTHER" id="PTHR36509:SF3">
    <property type="entry name" value="SIGNAL PEPTIDE PROTEIN"/>
    <property type="match status" value="1"/>
</dbReference>
<proteinExistence type="predicted"/>
<evidence type="ECO:0000259" key="2">
    <source>
        <dbReference type="Pfam" id="PF06863"/>
    </source>
</evidence>
<evidence type="ECO:0000313" key="4">
    <source>
        <dbReference type="Proteomes" id="UP001366166"/>
    </source>
</evidence>